<accession>A0AAE1ENT0</accession>
<dbReference type="Proteomes" id="UP001286313">
    <property type="component" value="Unassembled WGS sequence"/>
</dbReference>
<reference evidence="2" key="1">
    <citation type="submission" date="2023-10" db="EMBL/GenBank/DDBJ databases">
        <title>Genome assemblies of two species of porcelain crab, Petrolisthes cinctipes and Petrolisthes manimaculis (Anomura: Porcellanidae).</title>
        <authorList>
            <person name="Angst P."/>
        </authorList>
    </citation>
    <scope>NUCLEOTIDE SEQUENCE</scope>
    <source>
        <strain evidence="2">PB745_01</strain>
        <tissue evidence="2">Gill</tissue>
    </source>
</reference>
<keyword evidence="1" id="KW-0812">Transmembrane</keyword>
<sequence length="101" mass="11422">MHFFRSAKPGESDLPWPGMIFGITVSGIWYWCTDQVSGSREKTNNGVLALFRLFYGVLKAIYEVGGYNKLVTRYFEAIPSHLTYDSNNVTCPNGYPPPYAM</sequence>
<gene>
    <name evidence="2" type="ORF">Pcinc_035419</name>
</gene>
<name>A0AAE1ENT0_PETCI</name>
<evidence type="ECO:0000313" key="2">
    <source>
        <dbReference type="EMBL" id="KAK3858388.1"/>
    </source>
</evidence>
<dbReference type="AlphaFoldDB" id="A0AAE1ENT0"/>
<keyword evidence="1" id="KW-0472">Membrane</keyword>
<dbReference type="GO" id="GO:0005412">
    <property type="term" value="F:D-glucose:sodium symporter activity"/>
    <property type="evidence" value="ECO:0007669"/>
    <property type="project" value="TreeGrafter"/>
</dbReference>
<evidence type="ECO:0000313" key="3">
    <source>
        <dbReference type="Proteomes" id="UP001286313"/>
    </source>
</evidence>
<feature type="transmembrane region" description="Helical" evidence="1">
    <location>
        <begin position="14"/>
        <end position="32"/>
    </location>
</feature>
<keyword evidence="1" id="KW-1133">Transmembrane helix</keyword>
<comment type="caution">
    <text evidence="2">The sequence shown here is derived from an EMBL/GenBank/DDBJ whole genome shotgun (WGS) entry which is preliminary data.</text>
</comment>
<dbReference type="GO" id="GO:0005886">
    <property type="term" value="C:plasma membrane"/>
    <property type="evidence" value="ECO:0007669"/>
    <property type="project" value="TreeGrafter"/>
</dbReference>
<dbReference type="EMBL" id="JAWQEG010005325">
    <property type="protein sequence ID" value="KAK3858388.1"/>
    <property type="molecule type" value="Genomic_DNA"/>
</dbReference>
<keyword evidence="3" id="KW-1185">Reference proteome</keyword>
<dbReference type="PANTHER" id="PTHR11819">
    <property type="entry name" value="SOLUTE CARRIER FAMILY 5"/>
    <property type="match status" value="1"/>
</dbReference>
<proteinExistence type="predicted"/>
<protein>
    <submittedName>
        <fullName evidence="2">Uncharacterized protein</fullName>
    </submittedName>
</protein>
<evidence type="ECO:0000256" key="1">
    <source>
        <dbReference type="SAM" id="Phobius"/>
    </source>
</evidence>
<dbReference type="PANTHER" id="PTHR11819:SF195">
    <property type="entry name" value="SODIUM_GLUCOSE COTRANSPORTER 4"/>
    <property type="match status" value="1"/>
</dbReference>
<organism evidence="2 3">
    <name type="scientific">Petrolisthes cinctipes</name>
    <name type="common">Flat porcelain crab</name>
    <dbReference type="NCBI Taxonomy" id="88211"/>
    <lineage>
        <taxon>Eukaryota</taxon>
        <taxon>Metazoa</taxon>
        <taxon>Ecdysozoa</taxon>
        <taxon>Arthropoda</taxon>
        <taxon>Crustacea</taxon>
        <taxon>Multicrustacea</taxon>
        <taxon>Malacostraca</taxon>
        <taxon>Eumalacostraca</taxon>
        <taxon>Eucarida</taxon>
        <taxon>Decapoda</taxon>
        <taxon>Pleocyemata</taxon>
        <taxon>Anomura</taxon>
        <taxon>Galatheoidea</taxon>
        <taxon>Porcellanidae</taxon>
        <taxon>Petrolisthes</taxon>
    </lineage>
</organism>